<gene>
    <name evidence="2" type="ORF">CYMTET_36528</name>
</gene>
<evidence type="ECO:0000256" key="1">
    <source>
        <dbReference type="SAM" id="MobiDB-lite"/>
    </source>
</evidence>
<sequence length="65" mass="6797">GKSVSKPGGRRASIAPGMSTDVPETPSMKSRRSSLNESSLPLPSNKRKGESPSKGGFESKIPRGN</sequence>
<protein>
    <submittedName>
        <fullName evidence="2">Uncharacterized protein</fullName>
    </submittedName>
</protein>
<accession>A0AAE0CFS6</accession>
<comment type="caution">
    <text evidence="2">The sequence shown here is derived from an EMBL/GenBank/DDBJ whole genome shotgun (WGS) entry which is preliminary data.</text>
</comment>
<dbReference type="AlphaFoldDB" id="A0AAE0CFS6"/>
<dbReference type="Proteomes" id="UP001190700">
    <property type="component" value="Unassembled WGS sequence"/>
</dbReference>
<proteinExistence type="predicted"/>
<feature type="region of interest" description="Disordered" evidence="1">
    <location>
        <begin position="1"/>
        <end position="65"/>
    </location>
</feature>
<keyword evidence="3" id="KW-1185">Reference proteome</keyword>
<dbReference type="EMBL" id="LGRX02023850">
    <property type="protein sequence ID" value="KAK3254252.1"/>
    <property type="molecule type" value="Genomic_DNA"/>
</dbReference>
<evidence type="ECO:0000313" key="2">
    <source>
        <dbReference type="EMBL" id="KAK3254252.1"/>
    </source>
</evidence>
<organism evidence="2 3">
    <name type="scientific">Cymbomonas tetramitiformis</name>
    <dbReference type="NCBI Taxonomy" id="36881"/>
    <lineage>
        <taxon>Eukaryota</taxon>
        <taxon>Viridiplantae</taxon>
        <taxon>Chlorophyta</taxon>
        <taxon>Pyramimonadophyceae</taxon>
        <taxon>Pyramimonadales</taxon>
        <taxon>Pyramimonadaceae</taxon>
        <taxon>Cymbomonas</taxon>
    </lineage>
</organism>
<evidence type="ECO:0000313" key="3">
    <source>
        <dbReference type="Proteomes" id="UP001190700"/>
    </source>
</evidence>
<feature type="compositionally biased region" description="Low complexity" evidence="1">
    <location>
        <begin position="33"/>
        <end position="44"/>
    </location>
</feature>
<feature type="non-terminal residue" evidence="2">
    <location>
        <position position="1"/>
    </location>
</feature>
<reference evidence="2 3" key="1">
    <citation type="journal article" date="2015" name="Genome Biol. Evol.">
        <title>Comparative Genomics of a Bacterivorous Green Alga Reveals Evolutionary Causalities and Consequences of Phago-Mixotrophic Mode of Nutrition.</title>
        <authorList>
            <person name="Burns J.A."/>
            <person name="Paasch A."/>
            <person name="Narechania A."/>
            <person name="Kim E."/>
        </authorList>
    </citation>
    <scope>NUCLEOTIDE SEQUENCE [LARGE SCALE GENOMIC DNA]</scope>
    <source>
        <strain evidence="2 3">PLY_AMNH</strain>
    </source>
</reference>
<name>A0AAE0CFS6_9CHLO</name>